<dbReference type="InterPro" id="IPR001810">
    <property type="entry name" value="F-box_dom"/>
</dbReference>
<organism evidence="2">
    <name type="scientific">Sesamum radiatum</name>
    <name type="common">Black benniseed</name>
    <dbReference type="NCBI Taxonomy" id="300843"/>
    <lineage>
        <taxon>Eukaryota</taxon>
        <taxon>Viridiplantae</taxon>
        <taxon>Streptophyta</taxon>
        <taxon>Embryophyta</taxon>
        <taxon>Tracheophyta</taxon>
        <taxon>Spermatophyta</taxon>
        <taxon>Magnoliopsida</taxon>
        <taxon>eudicotyledons</taxon>
        <taxon>Gunneridae</taxon>
        <taxon>Pentapetalae</taxon>
        <taxon>asterids</taxon>
        <taxon>lamiids</taxon>
        <taxon>Lamiales</taxon>
        <taxon>Pedaliaceae</taxon>
        <taxon>Sesamum</taxon>
    </lineage>
</organism>
<sequence>MENKNKEQVLILKFNRLPPLPEDLIIFEIFSRLPLKSLYRFRCVSKAFRSLTSDPQFLDAFRSRSRRRFLLSFSSSLNWRCVIHSLTPGFRGIHVPDFVNCLANTTYCDYIRCINGLTCFVRGERVVVCNLAKDEELILPPFRHDFDMGRHFFFFCYDPEADRYKVLKPVSTRMHNRMNGHLELLATNYQIFTIGVDPLWRDFDQPGLYQLGKSTSVCINGVLYCTNFSVTHNVEDGVIAVFDVGSEYFGTVAYPDGLPSSRYSLCDLIDAKGSVGIVEFENCVIRLWIKEKGFVSGSWSEHRIEFPRQWRPILYNFSFSSNSDGEMILGSFRASTIGCWIFHYNIETGKWRRIEVVGLEKHLVFGEFHVEEYVETPLVLRDILRA</sequence>
<dbReference type="InterPro" id="IPR017451">
    <property type="entry name" value="F-box-assoc_interact_dom"/>
</dbReference>
<dbReference type="InterPro" id="IPR036047">
    <property type="entry name" value="F-box-like_dom_sf"/>
</dbReference>
<dbReference type="Pfam" id="PF00646">
    <property type="entry name" value="F-box"/>
    <property type="match status" value="1"/>
</dbReference>
<dbReference type="Pfam" id="PF08268">
    <property type="entry name" value="FBA_3"/>
    <property type="match status" value="1"/>
</dbReference>
<protein>
    <submittedName>
        <fullName evidence="2">F-box protein</fullName>
    </submittedName>
</protein>
<reference evidence="2" key="2">
    <citation type="journal article" date="2024" name="Plant">
        <title>Genomic evolution and insights into agronomic trait innovations of Sesamum species.</title>
        <authorList>
            <person name="Miao H."/>
            <person name="Wang L."/>
            <person name="Qu L."/>
            <person name="Liu H."/>
            <person name="Sun Y."/>
            <person name="Le M."/>
            <person name="Wang Q."/>
            <person name="Wei S."/>
            <person name="Zheng Y."/>
            <person name="Lin W."/>
            <person name="Duan Y."/>
            <person name="Cao H."/>
            <person name="Xiong S."/>
            <person name="Wang X."/>
            <person name="Wei L."/>
            <person name="Li C."/>
            <person name="Ma Q."/>
            <person name="Ju M."/>
            <person name="Zhao R."/>
            <person name="Li G."/>
            <person name="Mu C."/>
            <person name="Tian Q."/>
            <person name="Mei H."/>
            <person name="Zhang T."/>
            <person name="Gao T."/>
            <person name="Zhang H."/>
        </authorList>
    </citation>
    <scope>NUCLEOTIDE SEQUENCE</scope>
    <source>
        <strain evidence="2">G02</strain>
    </source>
</reference>
<proteinExistence type="predicted"/>
<evidence type="ECO:0000259" key="1">
    <source>
        <dbReference type="SMART" id="SM00256"/>
    </source>
</evidence>
<comment type="caution">
    <text evidence="2">The sequence shown here is derived from an EMBL/GenBank/DDBJ whole genome shotgun (WGS) entry which is preliminary data.</text>
</comment>
<dbReference type="PANTHER" id="PTHR31111:SF138">
    <property type="entry name" value="F-BOX ASSOCIATED DOMAIN-CONTAINING PROTEIN"/>
    <property type="match status" value="1"/>
</dbReference>
<dbReference type="EMBL" id="JACGWJ010000007">
    <property type="protein sequence ID" value="KAL0408783.1"/>
    <property type="molecule type" value="Genomic_DNA"/>
</dbReference>
<dbReference type="CDD" id="cd22157">
    <property type="entry name" value="F-box_AtFBW1-like"/>
    <property type="match status" value="1"/>
</dbReference>
<dbReference type="SMART" id="SM00256">
    <property type="entry name" value="FBOX"/>
    <property type="match status" value="1"/>
</dbReference>
<dbReference type="SUPFAM" id="SSF81383">
    <property type="entry name" value="F-box domain"/>
    <property type="match status" value="1"/>
</dbReference>
<feature type="domain" description="F-box" evidence="1">
    <location>
        <begin position="20"/>
        <end position="61"/>
    </location>
</feature>
<gene>
    <name evidence="2" type="ORF">Sradi_1812700</name>
</gene>
<dbReference type="AlphaFoldDB" id="A0AAW2TWZ8"/>
<accession>A0AAW2TWZ8</accession>
<dbReference type="NCBIfam" id="TIGR01640">
    <property type="entry name" value="F_box_assoc_1"/>
    <property type="match status" value="1"/>
</dbReference>
<dbReference type="Gene3D" id="1.20.1280.50">
    <property type="match status" value="1"/>
</dbReference>
<name>A0AAW2TWZ8_SESRA</name>
<reference evidence="2" key="1">
    <citation type="submission" date="2020-06" db="EMBL/GenBank/DDBJ databases">
        <authorList>
            <person name="Li T."/>
            <person name="Hu X."/>
            <person name="Zhang T."/>
            <person name="Song X."/>
            <person name="Zhang H."/>
            <person name="Dai N."/>
            <person name="Sheng W."/>
            <person name="Hou X."/>
            <person name="Wei L."/>
        </authorList>
    </citation>
    <scope>NUCLEOTIDE SEQUENCE</scope>
    <source>
        <strain evidence="2">G02</strain>
        <tissue evidence="2">Leaf</tissue>
    </source>
</reference>
<dbReference type="PANTHER" id="PTHR31111">
    <property type="entry name" value="BNAA05G37150D PROTEIN-RELATED"/>
    <property type="match status" value="1"/>
</dbReference>
<dbReference type="InterPro" id="IPR013187">
    <property type="entry name" value="F-box-assoc_dom_typ3"/>
</dbReference>
<evidence type="ECO:0000313" key="2">
    <source>
        <dbReference type="EMBL" id="KAL0408783.1"/>
    </source>
</evidence>